<dbReference type="RefSeq" id="WP_166680038.1">
    <property type="nucleotide sequence ID" value="NZ_SODU01000003.1"/>
</dbReference>
<protein>
    <submittedName>
        <fullName evidence="1">Uncharacterized protein DUF4259</fullName>
    </submittedName>
</protein>
<proteinExistence type="predicted"/>
<organism evidence="1 2">
    <name type="scientific">Kribbella pratensis</name>
    <dbReference type="NCBI Taxonomy" id="2512112"/>
    <lineage>
        <taxon>Bacteria</taxon>
        <taxon>Bacillati</taxon>
        <taxon>Actinomycetota</taxon>
        <taxon>Actinomycetes</taxon>
        <taxon>Propionibacteriales</taxon>
        <taxon>Kribbellaceae</taxon>
        <taxon>Kribbella</taxon>
    </lineage>
</organism>
<accession>A0ABY2FBT0</accession>
<dbReference type="Proteomes" id="UP000295060">
    <property type="component" value="Unassembled WGS sequence"/>
</dbReference>
<sequence length="136" mass="14315">MGAWDESVFGNDVAADWVGNLADGGTAEQVEELLREVAGLPADEYLESGPGSEALAAAELVAASVGRGLPANPYSEAGLEWVARHPEVAALQELARAAAERVRAGESELVDLWQDAEPADYEAWQAVVADLLTRLA</sequence>
<keyword evidence="2" id="KW-1185">Reference proteome</keyword>
<comment type="caution">
    <text evidence="1">The sequence shown here is derived from an EMBL/GenBank/DDBJ whole genome shotgun (WGS) entry which is preliminary data.</text>
</comment>
<gene>
    <name evidence="1" type="ORF">EV137_5784</name>
</gene>
<evidence type="ECO:0000313" key="2">
    <source>
        <dbReference type="Proteomes" id="UP000295060"/>
    </source>
</evidence>
<dbReference type="EMBL" id="SODU01000003">
    <property type="protein sequence ID" value="TDW87701.1"/>
    <property type="molecule type" value="Genomic_DNA"/>
</dbReference>
<dbReference type="Pfam" id="PF14078">
    <property type="entry name" value="DUF4259"/>
    <property type="match status" value="1"/>
</dbReference>
<dbReference type="InterPro" id="IPR025355">
    <property type="entry name" value="DUF4259"/>
</dbReference>
<evidence type="ECO:0000313" key="1">
    <source>
        <dbReference type="EMBL" id="TDW87701.1"/>
    </source>
</evidence>
<reference evidence="1 2" key="1">
    <citation type="submission" date="2019-03" db="EMBL/GenBank/DDBJ databases">
        <title>Genomic Encyclopedia of Type Strains, Phase III (KMG-III): the genomes of soil and plant-associated and newly described type strains.</title>
        <authorList>
            <person name="Whitman W."/>
        </authorList>
    </citation>
    <scope>NUCLEOTIDE SEQUENCE [LARGE SCALE GENOMIC DNA]</scope>
    <source>
        <strain evidence="1 2">VKMAc-2574</strain>
    </source>
</reference>
<name>A0ABY2FBT0_9ACTN</name>